<keyword evidence="2" id="KW-1185">Reference proteome</keyword>
<feature type="non-terminal residue" evidence="1">
    <location>
        <position position="1"/>
    </location>
</feature>
<dbReference type="Proteomes" id="UP001357485">
    <property type="component" value="Unassembled WGS sequence"/>
</dbReference>
<comment type="caution">
    <text evidence="1">The sequence shown here is derived from an EMBL/GenBank/DDBJ whole genome shotgun (WGS) entry which is preliminary data.</text>
</comment>
<evidence type="ECO:0000313" key="1">
    <source>
        <dbReference type="EMBL" id="KAK5048399.1"/>
    </source>
</evidence>
<proteinExistence type="predicted"/>
<reference evidence="1 2" key="1">
    <citation type="submission" date="2023-08" db="EMBL/GenBank/DDBJ databases">
        <title>Black Yeasts Isolated from many extreme environments.</title>
        <authorList>
            <person name="Coleine C."/>
            <person name="Stajich J.E."/>
            <person name="Selbmann L."/>
        </authorList>
    </citation>
    <scope>NUCLEOTIDE SEQUENCE [LARGE SCALE GENOMIC DNA]</scope>
    <source>
        <strain evidence="1 2">CCFEE 536</strain>
    </source>
</reference>
<protein>
    <submittedName>
        <fullName evidence="1">Uncharacterized protein</fullName>
    </submittedName>
</protein>
<evidence type="ECO:0000313" key="2">
    <source>
        <dbReference type="Proteomes" id="UP001357485"/>
    </source>
</evidence>
<sequence length="64" mass="6996">RTVPAVLGYGAAVAVVLGAFDYTGGVLTGYTRDPTVDEVSRKEYLRKNRRRPIEQTVAELGEGR</sequence>
<accession>A0ABR0IUZ7</accession>
<dbReference type="EMBL" id="JAVRRA010027939">
    <property type="protein sequence ID" value="KAK5048399.1"/>
    <property type="molecule type" value="Genomic_DNA"/>
</dbReference>
<gene>
    <name evidence="1" type="ORF">LTR16_011054</name>
</gene>
<name>A0ABR0IUZ7_9PEZI</name>
<feature type="non-terminal residue" evidence="1">
    <location>
        <position position="64"/>
    </location>
</feature>
<organism evidence="1 2">
    <name type="scientific">Cryomyces antarcticus</name>
    <dbReference type="NCBI Taxonomy" id="329879"/>
    <lineage>
        <taxon>Eukaryota</taxon>
        <taxon>Fungi</taxon>
        <taxon>Dikarya</taxon>
        <taxon>Ascomycota</taxon>
        <taxon>Pezizomycotina</taxon>
        <taxon>Dothideomycetes</taxon>
        <taxon>Dothideomycetes incertae sedis</taxon>
        <taxon>Cryomyces</taxon>
    </lineage>
</organism>